<accession>X6LKX6</accession>
<keyword evidence="3" id="KW-1185">Reference proteome</keyword>
<proteinExistence type="predicted"/>
<dbReference type="Proteomes" id="UP000023152">
    <property type="component" value="Unassembled WGS sequence"/>
</dbReference>
<organism evidence="2 3">
    <name type="scientific">Reticulomyxa filosa</name>
    <dbReference type="NCBI Taxonomy" id="46433"/>
    <lineage>
        <taxon>Eukaryota</taxon>
        <taxon>Sar</taxon>
        <taxon>Rhizaria</taxon>
        <taxon>Retaria</taxon>
        <taxon>Foraminifera</taxon>
        <taxon>Monothalamids</taxon>
        <taxon>Reticulomyxidae</taxon>
        <taxon>Reticulomyxa</taxon>
    </lineage>
</organism>
<reference evidence="2 3" key="1">
    <citation type="journal article" date="2013" name="Curr. Biol.">
        <title>The Genome of the Foraminiferan Reticulomyxa filosa.</title>
        <authorList>
            <person name="Glockner G."/>
            <person name="Hulsmann N."/>
            <person name="Schleicher M."/>
            <person name="Noegel A.A."/>
            <person name="Eichinger L."/>
            <person name="Gallinger C."/>
            <person name="Pawlowski J."/>
            <person name="Sierra R."/>
            <person name="Euteneuer U."/>
            <person name="Pillet L."/>
            <person name="Moustafa A."/>
            <person name="Platzer M."/>
            <person name="Groth M."/>
            <person name="Szafranski K."/>
            <person name="Schliwa M."/>
        </authorList>
    </citation>
    <scope>NUCLEOTIDE SEQUENCE [LARGE SCALE GENOMIC DNA]</scope>
</reference>
<dbReference type="InterPro" id="IPR001623">
    <property type="entry name" value="DnaJ_domain"/>
</dbReference>
<gene>
    <name evidence="2" type="ORF">RFI_35162</name>
</gene>
<feature type="domain" description="J" evidence="1">
    <location>
        <begin position="36"/>
        <end position="69"/>
    </location>
</feature>
<dbReference type="Gene3D" id="1.10.287.110">
    <property type="entry name" value="DnaJ domain"/>
    <property type="match status" value="1"/>
</dbReference>
<dbReference type="EMBL" id="ASPP01036216">
    <property type="protein sequence ID" value="ETO02274.1"/>
    <property type="molecule type" value="Genomic_DNA"/>
</dbReference>
<evidence type="ECO:0000259" key="1">
    <source>
        <dbReference type="Pfam" id="PF00226"/>
    </source>
</evidence>
<dbReference type="InterPro" id="IPR036869">
    <property type="entry name" value="J_dom_sf"/>
</dbReference>
<sequence>MFVIFVLDFSKITKYKIQNTKYKIQNTKYKMIKKVEVSEKASEKEIRKAYFKAAKKCHPDVNQHLNREEQQHLNKKFM</sequence>
<dbReference type="SUPFAM" id="SSF46565">
    <property type="entry name" value="Chaperone J-domain"/>
    <property type="match status" value="1"/>
</dbReference>
<evidence type="ECO:0000313" key="3">
    <source>
        <dbReference type="Proteomes" id="UP000023152"/>
    </source>
</evidence>
<name>X6LKX6_RETFI</name>
<evidence type="ECO:0000313" key="2">
    <source>
        <dbReference type="EMBL" id="ETO02274.1"/>
    </source>
</evidence>
<dbReference type="AlphaFoldDB" id="X6LKX6"/>
<protein>
    <submittedName>
        <fullName evidence="2">Tetratricopeptide repeat protein</fullName>
    </submittedName>
</protein>
<dbReference type="CDD" id="cd06257">
    <property type="entry name" value="DnaJ"/>
    <property type="match status" value="1"/>
</dbReference>
<dbReference type="Pfam" id="PF00226">
    <property type="entry name" value="DnaJ"/>
    <property type="match status" value="1"/>
</dbReference>
<comment type="caution">
    <text evidence="2">The sequence shown here is derived from an EMBL/GenBank/DDBJ whole genome shotgun (WGS) entry which is preliminary data.</text>
</comment>